<sequence>MDASGKMLSAKSLSTLQGSPEMREIDLSEYAPGVYYLQVISNSDVKLFKILRE</sequence>
<dbReference type="AlphaFoldDB" id="A0A644Y276"/>
<evidence type="ECO:0000313" key="2">
    <source>
        <dbReference type="EMBL" id="MPM20244.1"/>
    </source>
</evidence>
<reference evidence="2" key="1">
    <citation type="submission" date="2019-08" db="EMBL/GenBank/DDBJ databases">
        <authorList>
            <person name="Kucharzyk K."/>
            <person name="Murdoch R.W."/>
            <person name="Higgins S."/>
            <person name="Loffler F."/>
        </authorList>
    </citation>
    <scope>NUCLEOTIDE SEQUENCE</scope>
</reference>
<organism evidence="2">
    <name type="scientific">bioreactor metagenome</name>
    <dbReference type="NCBI Taxonomy" id="1076179"/>
    <lineage>
        <taxon>unclassified sequences</taxon>
        <taxon>metagenomes</taxon>
        <taxon>ecological metagenomes</taxon>
    </lineage>
</organism>
<dbReference type="EMBL" id="VSSQ01003340">
    <property type="protein sequence ID" value="MPM20244.1"/>
    <property type="molecule type" value="Genomic_DNA"/>
</dbReference>
<gene>
    <name evidence="2" type="ORF">SDC9_66673</name>
</gene>
<comment type="caution">
    <text evidence="2">The sequence shown here is derived from an EMBL/GenBank/DDBJ whole genome shotgun (WGS) entry which is preliminary data.</text>
</comment>
<proteinExistence type="predicted"/>
<evidence type="ECO:0000256" key="1">
    <source>
        <dbReference type="SAM" id="MobiDB-lite"/>
    </source>
</evidence>
<protein>
    <recommendedName>
        <fullName evidence="3">Secretion system C-terminal sorting domain-containing protein</fullName>
    </recommendedName>
</protein>
<accession>A0A644Y276</accession>
<name>A0A644Y276_9ZZZZ</name>
<evidence type="ECO:0008006" key="3">
    <source>
        <dbReference type="Google" id="ProtNLM"/>
    </source>
</evidence>
<feature type="region of interest" description="Disordered" evidence="1">
    <location>
        <begin position="1"/>
        <end position="20"/>
    </location>
</feature>